<dbReference type="RefSeq" id="WP_065395101.1">
    <property type="nucleotide sequence ID" value="NZ_MAYH01000034.1"/>
</dbReference>
<name>A0A1B8ZGG2_9FLAO</name>
<dbReference type="InterPro" id="IPR026444">
    <property type="entry name" value="Secre_tail"/>
</dbReference>
<reference evidence="4 5" key="1">
    <citation type="submission" date="2016-07" db="EMBL/GenBank/DDBJ databases">
        <authorList>
            <person name="Jeong J.-J."/>
            <person name="Kim D.W."/>
            <person name="Sang M.K."/>
            <person name="Choi I.-G."/>
            <person name="Kim K.D."/>
        </authorList>
    </citation>
    <scope>NUCLEOTIDE SEQUENCE [LARGE SCALE GENOMIC DNA]</scope>
    <source>
        <strain evidence="4 5">UTM-3</strain>
    </source>
</reference>
<dbReference type="AlphaFoldDB" id="A0A1B8ZGG2"/>
<gene>
    <name evidence="4" type="ORF">BBI01_12155</name>
</gene>
<keyword evidence="5" id="KW-1185">Reference proteome</keyword>
<evidence type="ECO:0000313" key="5">
    <source>
        <dbReference type="Proteomes" id="UP000092651"/>
    </source>
</evidence>
<dbReference type="NCBIfam" id="TIGR04183">
    <property type="entry name" value="Por_Secre_tail"/>
    <property type="match status" value="1"/>
</dbReference>
<dbReference type="Pfam" id="PF18962">
    <property type="entry name" value="Por_Secre_tail"/>
    <property type="match status" value="1"/>
</dbReference>
<feature type="chain" id="PRO_5008620554" description="Secretion system C-terminal sorting domain-containing protein" evidence="2">
    <location>
        <begin position="20"/>
        <end position="260"/>
    </location>
</feature>
<accession>A0A1B8ZGG2</accession>
<comment type="caution">
    <text evidence="4">The sequence shown here is derived from an EMBL/GenBank/DDBJ whole genome shotgun (WGS) entry which is preliminary data.</text>
</comment>
<evidence type="ECO:0000259" key="3">
    <source>
        <dbReference type="Pfam" id="PF18962"/>
    </source>
</evidence>
<dbReference type="Gene3D" id="2.60.120.260">
    <property type="entry name" value="Galactose-binding domain-like"/>
    <property type="match status" value="1"/>
</dbReference>
<evidence type="ECO:0000256" key="1">
    <source>
        <dbReference type="ARBA" id="ARBA00022729"/>
    </source>
</evidence>
<sequence>MKKLYSLLATTMLTGVVFAQTTIYSENMGTTTSTKTIAANTFQNASPISYQGSGDVRATNISSGYAQSSGGANVMINTTDETFIISGINTSNYEDIQLFLGQRKGSTSANNELKIEVSADGTNWTLLSYTRPTGNGTSNWLYINPTGTIPATSNLRVKFTGTNDVEWRLDDVRITGTAASLATSDVTKSKKVFVKNTSVDNEIYFGIKSDVKIFNVNGQVVKTGSISENGSLNVAELQKGIYFVTGTVNGKIVSEKIIKK</sequence>
<feature type="domain" description="Secretion system C-terminal sorting" evidence="3">
    <location>
        <begin position="205"/>
        <end position="258"/>
    </location>
</feature>
<organism evidence="4 5">
    <name type="scientific">Chryseobacterium artocarpi</name>
    <dbReference type="NCBI Taxonomy" id="1414727"/>
    <lineage>
        <taxon>Bacteria</taxon>
        <taxon>Pseudomonadati</taxon>
        <taxon>Bacteroidota</taxon>
        <taxon>Flavobacteriia</taxon>
        <taxon>Flavobacteriales</taxon>
        <taxon>Weeksellaceae</taxon>
        <taxon>Chryseobacterium group</taxon>
        <taxon>Chryseobacterium</taxon>
    </lineage>
</organism>
<feature type="signal peptide" evidence="2">
    <location>
        <begin position="1"/>
        <end position="19"/>
    </location>
</feature>
<dbReference type="EMBL" id="MAYH01000034">
    <property type="protein sequence ID" value="OCA70692.1"/>
    <property type="molecule type" value="Genomic_DNA"/>
</dbReference>
<dbReference type="Proteomes" id="UP000092651">
    <property type="component" value="Unassembled WGS sequence"/>
</dbReference>
<evidence type="ECO:0000313" key="4">
    <source>
        <dbReference type="EMBL" id="OCA70692.1"/>
    </source>
</evidence>
<dbReference type="OrthoDB" id="1465721at2"/>
<protein>
    <recommendedName>
        <fullName evidence="3">Secretion system C-terminal sorting domain-containing protein</fullName>
    </recommendedName>
</protein>
<proteinExistence type="predicted"/>
<keyword evidence="1 2" id="KW-0732">Signal</keyword>
<evidence type="ECO:0000256" key="2">
    <source>
        <dbReference type="SAM" id="SignalP"/>
    </source>
</evidence>